<evidence type="ECO:0000259" key="2">
    <source>
        <dbReference type="Pfam" id="PF04235"/>
    </source>
</evidence>
<dbReference type="EMBL" id="JANLCM010000002">
    <property type="protein sequence ID" value="MCS5719604.1"/>
    <property type="molecule type" value="Genomic_DNA"/>
</dbReference>
<dbReference type="Proteomes" id="UP001165584">
    <property type="component" value="Unassembled WGS sequence"/>
</dbReference>
<feature type="domain" description="DUF418" evidence="2">
    <location>
        <begin position="194"/>
        <end position="334"/>
    </location>
</feature>
<evidence type="ECO:0000313" key="4">
    <source>
        <dbReference type="Proteomes" id="UP001165584"/>
    </source>
</evidence>
<keyword evidence="1" id="KW-0812">Transmembrane</keyword>
<dbReference type="InterPro" id="IPR007349">
    <property type="entry name" value="DUF418"/>
</dbReference>
<comment type="caution">
    <text evidence="3">The sequence shown here is derived from an EMBL/GenBank/DDBJ whole genome shotgun (WGS) entry which is preliminary data.</text>
</comment>
<sequence>MRVFDAHRIAAIDIARGYAVLTMFIAHAQPDQTSGWGHLLTIAGGGERPRTLFAITGGLALGLFVASGLRRGGDLRELRRTIAIRGVFLIALGLFLQTMASGVSVVLDTWGLLFLIALPFLRVRNVPLLAGSTVLLLVGTAVKLWVGTAVNPVLVLHTELLQLLDWLTTGSYPLLIWLAFLGFGYAISRLDLSRRRTQLVLLVIGVVLFAAVVDAAFTTSAPGSSDTFFGDLLVHVSAIGFAVALIAGLLLVTSGMGTVARIAGFILFPLRAVGSMPLTIYTAHVLALATWRGFGAPGFETWFPFLALSACSLVFATLWRLFVGQGPLERLISSLSRPPARSLPFVNR</sequence>
<dbReference type="Pfam" id="PF04235">
    <property type="entry name" value="DUF418"/>
    <property type="match status" value="1"/>
</dbReference>
<evidence type="ECO:0000313" key="3">
    <source>
        <dbReference type="EMBL" id="MCS5719604.1"/>
    </source>
</evidence>
<proteinExistence type="predicted"/>
<feature type="transmembrane region" description="Helical" evidence="1">
    <location>
        <begin position="232"/>
        <end position="253"/>
    </location>
</feature>
<feature type="transmembrane region" description="Helical" evidence="1">
    <location>
        <begin position="105"/>
        <end position="121"/>
    </location>
</feature>
<feature type="transmembrane region" description="Helical" evidence="1">
    <location>
        <begin position="301"/>
        <end position="323"/>
    </location>
</feature>
<feature type="transmembrane region" description="Helical" evidence="1">
    <location>
        <begin position="166"/>
        <end position="187"/>
    </location>
</feature>
<gene>
    <name evidence="3" type="ORF">N1027_15835</name>
</gene>
<protein>
    <recommendedName>
        <fullName evidence="2">DUF418 domain-containing protein</fullName>
    </recommendedName>
</protein>
<dbReference type="RefSeq" id="WP_259509094.1">
    <property type="nucleotide sequence ID" value="NZ_JANLCM010000002.1"/>
</dbReference>
<feature type="transmembrane region" description="Helical" evidence="1">
    <location>
        <begin position="265"/>
        <end position="289"/>
    </location>
</feature>
<feature type="transmembrane region" description="Helical" evidence="1">
    <location>
        <begin position="82"/>
        <end position="99"/>
    </location>
</feature>
<keyword evidence="4" id="KW-1185">Reference proteome</keyword>
<evidence type="ECO:0000256" key="1">
    <source>
        <dbReference type="SAM" id="Phobius"/>
    </source>
</evidence>
<keyword evidence="1" id="KW-0472">Membrane</keyword>
<feature type="transmembrane region" description="Helical" evidence="1">
    <location>
        <begin position="199"/>
        <end position="220"/>
    </location>
</feature>
<feature type="transmembrane region" description="Helical" evidence="1">
    <location>
        <begin position="128"/>
        <end position="146"/>
    </location>
</feature>
<reference evidence="3" key="1">
    <citation type="submission" date="2022-08" db="EMBL/GenBank/DDBJ databases">
        <authorList>
            <person name="Deng Y."/>
            <person name="Han X.-F."/>
            <person name="Zhang Y.-Q."/>
        </authorList>
    </citation>
    <scope>NUCLEOTIDE SEQUENCE</scope>
    <source>
        <strain evidence="3">CPCC 205763</strain>
    </source>
</reference>
<name>A0ABT2GTQ8_9MICO</name>
<accession>A0ABT2GTQ8</accession>
<organism evidence="3 4">
    <name type="scientific">Herbiconiux aconitum</name>
    <dbReference type="NCBI Taxonomy" id="2970913"/>
    <lineage>
        <taxon>Bacteria</taxon>
        <taxon>Bacillati</taxon>
        <taxon>Actinomycetota</taxon>
        <taxon>Actinomycetes</taxon>
        <taxon>Micrococcales</taxon>
        <taxon>Microbacteriaceae</taxon>
        <taxon>Herbiconiux</taxon>
    </lineage>
</organism>
<feature type="transmembrane region" description="Helical" evidence="1">
    <location>
        <begin position="52"/>
        <end position="70"/>
    </location>
</feature>
<keyword evidence="1" id="KW-1133">Transmembrane helix</keyword>